<proteinExistence type="predicted"/>
<keyword evidence="1" id="KW-1133">Transmembrane helix</keyword>
<name>X1QRZ7_9ZZZZ</name>
<organism evidence="3">
    <name type="scientific">marine sediment metagenome</name>
    <dbReference type="NCBI Taxonomy" id="412755"/>
    <lineage>
        <taxon>unclassified sequences</taxon>
        <taxon>metagenomes</taxon>
        <taxon>ecological metagenomes</taxon>
    </lineage>
</organism>
<evidence type="ECO:0000256" key="1">
    <source>
        <dbReference type="SAM" id="Phobius"/>
    </source>
</evidence>
<dbReference type="AlphaFoldDB" id="X1QRZ7"/>
<evidence type="ECO:0000313" key="3">
    <source>
        <dbReference type="EMBL" id="GAI71003.1"/>
    </source>
</evidence>
<comment type="caution">
    <text evidence="3">The sequence shown here is derived from an EMBL/GenBank/DDBJ whole genome shotgun (WGS) entry which is preliminary data.</text>
</comment>
<feature type="domain" description="Peptidase MA-like" evidence="2">
    <location>
        <begin position="13"/>
        <end position="140"/>
    </location>
</feature>
<feature type="transmembrane region" description="Helical" evidence="1">
    <location>
        <begin position="147"/>
        <end position="167"/>
    </location>
</feature>
<keyword evidence="1" id="KW-0812">Transmembrane</keyword>
<reference evidence="3" key="1">
    <citation type="journal article" date="2014" name="Front. Microbiol.">
        <title>High frequency of phylogenetically diverse reductive dehalogenase-homologous genes in deep subseafloor sedimentary metagenomes.</title>
        <authorList>
            <person name="Kawai M."/>
            <person name="Futagami T."/>
            <person name="Toyoda A."/>
            <person name="Takaki Y."/>
            <person name="Nishi S."/>
            <person name="Hori S."/>
            <person name="Arai W."/>
            <person name="Tsubouchi T."/>
            <person name="Morono Y."/>
            <person name="Uchiyama I."/>
            <person name="Ito T."/>
            <person name="Fujiyama A."/>
            <person name="Inagaki F."/>
            <person name="Takami H."/>
        </authorList>
    </citation>
    <scope>NUCLEOTIDE SEQUENCE</scope>
    <source>
        <strain evidence="3">Expedition CK06-06</strain>
    </source>
</reference>
<dbReference type="InterPro" id="IPR039568">
    <property type="entry name" value="Peptidase_MA-like_dom"/>
</dbReference>
<accession>X1QRZ7</accession>
<evidence type="ECO:0000259" key="2">
    <source>
        <dbReference type="Pfam" id="PF13485"/>
    </source>
</evidence>
<gene>
    <name evidence="3" type="ORF">S12H4_06728</name>
</gene>
<keyword evidence="1" id="KW-0472">Membrane</keyword>
<dbReference type="Pfam" id="PF13485">
    <property type="entry name" value="Peptidase_MA_2"/>
    <property type="match status" value="1"/>
</dbReference>
<dbReference type="EMBL" id="BARW01002401">
    <property type="protein sequence ID" value="GAI71003.1"/>
    <property type="molecule type" value="Genomic_DNA"/>
</dbReference>
<protein>
    <recommendedName>
        <fullName evidence="2">Peptidase MA-like domain-containing protein</fullName>
    </recommendedName>
</protein>
<sequence>MSFFNPSRLKFIVGHEIAHVLIHRKAGAFIPRWFDEGTAIYLSKEPNFIDEIKLSTAVILKRIIPLKDLTQSFPYSGARANLAYIESASTIEYLISEYGPYIVNQILSETKEARDFGNGFLIATGVDLTVFELEWRTWLKKRFTVTFILKPNLLFLIVAIFVIIIGITRKLRRSRLRSSDECIED</sequence>